<dbReference type="EMBL" id="ABXW01000011">
    <property type="protein sequence ID" value="EEB47286.1"/>
    <property type="molecule type" value="Genomic_DNA"/>
</dbReference>
<evidence type="ECO:0000313" key="2">
    <source>
        <dbReference type="Proteomes" id="UP000003729"/>
    </source>
</evidence>
<accession>B6XBD0</accession>
<comment type="caution">
    <text evidence="1">The sequence shown here is derived from an EMBL/GenBank/DDBJ whole genome shotgun (WGS) entry which is preliminary data.</text>
</comment>
<reference evidence="1 2" key="2">
    <citation type="submission" date="2008-10" db="EMBL/GenBank/DDBJ databases">
        <authorList>
            <person name="Fulton L."/>
            <person name="Clifton S."/>
            <person name="Fulton B."/>
            <person name="Xu J."/>
            <person name="Minx P."/>
            <person name="Pepin K.H."/>
            <person name="Johnson M."/>
            <person name="Bhonagiri V."/>
            <person name="Nash W.E."/>
            <person name="Mardis E.R."/>
            <person name="Wilson R.K."/>
        </authorList>
    </citation>
    <scope>NUCLEOTIDE SEQUENCE [LARGE SCALE GENOMIC DNA]</scope>
    <source>
        <strain evidence="1 2">DSM 30120</strain>
    </source>
</reference>
<gene>
    <name evidence="1" type="ORF">PROVALCAL_00627</name>
</gene>
<sequence length="44" mass="5045">METDIICQLASRDSIENPKGERKNMHGNQIITYITINLFALNTH</sequence>
<evidence type="ECO:0000313" key="1">
    <source>
        <dbReference type="EMBL" id="EEB47286.1"/>
    </source>
</evidence>
<dbReference type="Proteomes" id="UP000003729">
    <property type="component" value="Unassembled WGS sequence"/>
</dbReference>
<reference evidence="1 2" key="1">
    <citation type="submission" date="2008-10" db="EMBL/GenBank/DDBJ databases">
        <title>Draft genome sequence of Providencia alcalifaciens (DSM 30120).</title>
        <authorList>
            <person name="Sudarsanam P."/>
            <person name="Ley R."/>
            <person name="Guruge J."/>
            <person name="Turnbaugh P.J."/>
            <person name="Mahowald M."/>
            <person name="Liep D."/>
            <person name="Gordon J."/>
        </authorList>
    </citation>
    <scope>NUCLEOTIDE SEQUENCE [LARGE SCALE GENOMIC DNA]</scope>
    <source>
        <strain evidence="1 2">DSM 30120</strain>
    </source>
</reference>
<organism evidence="1 2">
    <name type="scientific">Providencia alcalifaciens DSM 30120</name>
    <dbReference type="NCBI Taxonomy" id="520999"/>
    <lineage>
        <taxon>Bacteria</taxon>
        <taxon>Pseudomonadati</taxon>
        <taxon>Pseudomonadota</taxon>
        <taxon>Gammaproteobacteria</taxon>
        <taxon>Enterobacterales</taxon>
        <taxon>Morganellaceae</taxon>
        <taxon>Providencia</taxon>
    </lineage>
</organism>
<name>B6XBD0_9GAMM</name>
<protein>
    <submittedName>
        <fullName evidence="1">Uncharacterized protein</fullName>
    </submittedName>
</protein>
<dbReference type="AlphaFoldDB" id="B6XBD0"/>
<proteinExistence type="predicted"/>